<evidence type="ECO:0000313" key="1">
    <source>
        <dbReference type="EMBL" id="MBE1425705.1"/>
    </source>
</evidence>
<organism evidence="1 2">
    <name type="scientific">Desulfomicrobium macestii</name>
    <dbReference type="NCBI Taxonomy" id="90731"/>
    <lineage>
        <taxon>Bacteria</taxon>
        <taxon>Pseudomonadati</taxon>
        <taxon>Thermodesulfobacteriota</taxon>
        <taxon>Desulfovibrionia</taxon>
        <taxon>Desulfovibrionales</taxon>
        <taxon>Desulfomicrobiaceae</taxon>
        <taxon>Desulfomicrobium</taxon>
    </lineage>
</organism>
<sequence>MQLYEADEGVSAARRLDCLKDDGHGLRGYLPLMRRHTWEDQPSIQK</sequence>
<accession>A0ABR9H4T4</accession>
<gene>
    <name evidence="1" type="ORF">H4684_002362</name>
</gene>
<reference evidence="1 2" key="1">
    <citation type="submission" date="2020-10" db="EMBL/GenBank/DDBJ databases">
        <title>Genomic Encyclopedia of Type Strains, Phase IV (KMG-IV): sequencing the most valuable type-strain genomes for metagenomic binning, comparative biology and taxonomic classification.</title>
        <authorList>
            <person name="Goeker M."/>
        </authorList>
    </citation>
    <scope>NUCLEOTIDE SEQUENCE [LARGE SCALE GENOMIC DNA]</scope>
    <source>
        <strain evidence="1 2">DSM 4194</strain>
    </source>
</reference>
<dbReference type="EMBL" id="JADBGG010000016">
    <property type="protein sequence ID" value="MBE1425705.1"/>
    <property type="molecule type" value="Genomic_DNA"/>
</dbReference>
<dbReference type="Proteomes" id="UP000639010">
    <property type="component" value="Unassembled WGS sequence"/>
</dbReference>
<feature type="non-terminal residue" evidence="1">
    <location>
        <position position="46"/>
    </location>
</feature>
<evidence type="ECO:0000313" key="2">
    <source>
        <dbReference type="Proteomes" id="UP000639010"/>
    </source>
</evidence>
<comment type="caution">
    <text evidence="1">The sequence shown here is derived from an EMBL/GenBank/DDBJ whole genome shotgun (WGS) entry which is preliminary data.</text>
</comment>
<proteinExistence type="predicted"/>
<protein>
    <submittedName>
        <fullName evidence="1">Uncharacterized protein</fullName>
    </submittedName>
</protein>
<name>A0ABR9H4T4_9BACT</name>
<keyword evidence="2" id="KW-1185">Reference proteome</keyword>